<dbReference type="PANTHER" id="PTHR33677">
    <property type="entry name" value="TRANSCRIPTIONAL REPRESSOR FRMR-RELATED"/>
    <property type="match status" value="1"/>
</dbReference>
<comment type="caution">
    <text evidence="3">The sequence shown here is derived from an EMBL/GenBank/DDBJ whole genome shotgun (WGS) entry which is preliminary data.</text>
</comment>
<dbReference type="AlphaFoldDB" id="A0A8J3NJL3"/>
<dbReference type="Proteomes" id="UP000601223">
    <property type="component" value="Unassembled WGS sequence"/>
</dbReference>
<reference evidence="3 4" key="1">
    <citation type="submission" date="2021-01" db="EMBL/GenBank/DDBJ databases">
        <title>Whole genome shotgun sequence of Catellatospora bangladeshensis NBRC 107357.</title>
        <authorList>
            <person name="Komaki H."/>
            <person name="Tamura T."/>
        </authorList>
    </citation>
    <scope>NUCLEOTIDE SEQUENCE [LARGE SCALE GENOMIC DNA]</scope>
    <source>
        <strain evidence="3 4">NBRC 107357</strain>
    </source>
</reference>
<dbReference type="Pfam" id="PF02583">
    <property type="entry name" value="Trns_repr_metal"/>
    <property type="match status" value="1"/>
</dbReference>
<evidence type="ECO:0000313" key="4">
    <source>
        <dbReference type="Proteomes" id="UP000601223"/>
    </source>
</evidence>
<evidence type="ECO:0000256" key="1">
    <source>
        <dbReference type="ARBA" id="ARBA00005428"/>
    </source>
</evidence>
<dbReference type="RefSeq" id="WP_203746923.1">
    <property type="nucleotide sequence ID" value="NZ_BONF01000018.1"/>
</dbReference>
<accession>A0A8J3NJL3</accession>
<keyword evidence="4" id="KW-1185">Reference proteome</keyword>
<dbReference type="PANTHER" id="PTHR33677:SF3">
    <property type="entry name" value="COPPER-SENSING TRANSCRIPTIONAL REPRESSOR RICR"/>
    <property type="match status" value="1"/>
</dbReference>
<proteinExistence type="inferred from homology"/>
<organism evidence="3 4">
    <name type="scientific">Catellatospora bangladeshensis</name>
    <dbReference type="NCBI Taxonomy" id="310355"/>
    <lineage>
        <taxon>Bacteria</taxon>
        <taxon>Bacillati</taxon>
        <taxon>Actinomycetota</taxon>
        <taxon>Actinomycetes</taxon>
        <taxon>Micromonosporales</taxon>
        <taxon>Micromonosporaceae</taxon>
        <taxon>Catellatospora</taxon>
    </lineage>
</organism>
<dbReference type="Gene3D" id="1.20.58.1000">
    <property type="entry name" value="Metal-sensitive repressor, helix protomer"/>
    <property type="match status" value="1"/>
</dbReference>
<name>A0A8J3NJL3_9ACTN</name>
<dbReference type="GO" id="GO:0045892">
    <property type="term" value="P:negative regulation of DNA-templated transcription"/>
    <property type="evidence" value="ECO:0007669"/>
    <property type="project" value="UniProtKB-ARBA"/>
</dbReference>
<sequence>MTTQAHTPQAATTRGYTASKDQLLTRIRRIEGQVRGIEKMVEDDRYCIDVLTQISAIQAALDKVGLGLLDGHARHCMQHGAEEGRGDEMATELMAAVGRLMKRG</sequence>
<evidence type="ECO:0000313" key="3">
    <source>
        <dbReference type="EMBL" id="GIF82123.1"/>
    </source>
</evidence>
<dbReference type="GO" id="GO:0046872">
    <property type="term" value="F:metal ion binding"/>
    <property type="evidence" value="ECO:0007669"/>
    <property type="project" value="InterPro"/>
</dbReference>
<dbReference type="InterPro" id="IPR003735">
    <property type="entry name" value="Metal_Tscrpt_repr"/>
</dbReference>
<protein>
    <submittedName>
        <fullName evidence="3">Transcriptional regulator</fullName>
    </submittedName>
</protein>
<keyword evidence="2" id="KW-0186">Copper</keyword>
<dbReference type="GO" id="GO:0003677">
    <property type="term" value="F:DNA binding"/>
    <property type="evidence" value="ECO:0007669"/>
    <property type="project" value="InterPro"/>
</dbReference>
<dbReference type="EMBL" id="BONF01000018">
    <property type="protein sequence ID" value="GIF82123.1"/>
    <property type="molecule type" value="Genomic_DNA"/>
</dbReference>
<comment type="similarity">
    <text evidence="1">Belongs to the CsoR family.</text>
</comment>
<dbReference type="InterPro" id="IPR038390">
    <property type="entry name" value="Metal_Tscrpt_repr_sf"/>
</dbReference>
<evidence type="ECO:0000256" key="2">
    <source>
        <dbReference type="ARBA" id="ARBA00023008"/>
    </source>
</evidence>
<gene>
    <name evidence="3" type="ORF">Cba03nite_34720</name>
</gene>
<dbReference type="CDD" id="cd10148">
    <property type="entry name" value="CsoR-like_DUF156"/>
    <property type="match status" value="1"/>
</dbReference>